<proteinExistence type="predicted"/>
<protein>
    <submittedName>
        <fullName evidence="1">Uncharacterized protein</fullName>
    </submittedName>
</protein>
<sequence>MNIFKGEPELAEILGTFGKTVERLRTFSTRKREKVETLKREIEARTVEVGDSEASIAQADAAAERIAAIIGAPLAA</sequence>
<accession>A0ABT8BK60</accession>
<evidence type="ECO:0000313" key="1">
    <source>
        <dbReference type="EMBL" id="MDN3592060.1"/>
    </source>
</evidence>
<evidence type="ECO:0000313" key="2">
    <source>
        <dbReference type="Proteomes" id="UP001224644"/>
    </source>
</evidence>
<reference evidence="2" key="1">
    <citation type="journal article" date="2019" name="Int. J. Syst. Evol. Microbiol.">
        <title>The Global Catalogue of Microorganisms (GCM) 10K type strain sequencing project: providing services to taxonomists for standard genome sequencing and annotation.</title>
        <authorList>
            <consortium name="The Broad Institute Genomics Platform"/>
            <consortium name="The Broad Institute Genome Sequencing Center for Infectious Disease"/>
            <person name="Wu L."/>
            <person name="Ma J."/>
        </authorList>
    </citation>
    <scope>NUCLEOTIDE SEQUENCE [LARGE SCALE GENOMIC DNA]</scope>
    <source>
        <strain evidence="2">CECT 7069</strain>
    </source>
</reference>
<gene>
    <name evidence="1" type="ORF">QWZ12_15795</name>
</gene>
<keyword evidence="2" id="KW-1185">Reference proteome</keyword>
<dbReference type="EMBL" id="JAUFPX010000015">
    <property type="protein sequence ID" value="MDN3592060.1"/>
    <property type="molecule type" value="Genomic_DNA"/>
</dbReference>
<name>A0ABT8BK60_9HYPH</name>
<comment type="caution">
    <text evidence="1">The sequence shown here is derived from an EMBL/GenBank/DDBJ whole genome shotgun (WGS) entry which is preliminary data.</text>
</comment>
<dbReference type="RefSeq" id="WP_238226121.1">
    <property type="nucleotide sequence ID" value="NZ_BPQD01000016.1"/>
</dbReference>
<organism evidence="1 2">
    <name type="scientific">Methylobacterium adhaesivum</name>
    <dbReference type="NCBI Taxonomy" id="333297"/>
    <lineage>
        <taxon>Bacteria</taxon>
        <taxon>Pseudomonadati</taxon>
        <taxon>Pseudomonadota</taxon>
        <taxon>Alphaproteobacteria</taxon>
        <taxon>Hyphomicrobiales</taxon>
        <taxon>Methylobacteriaceae</taxon>
        <taxon>Methylobacterium</taxon>
    </lineage>
</organism>
<dbReference type="Proteomes" id="UP001224644">
    <property type="component" value="Unassembled WGS sequence"/>
</dbReference>